<evidence type="ECO:0000259" key="4">
    <source>
        <dbReference type="Pfam" id="PF00171"/>
    </source>
</evidence>
<reference evidence="6" key="1">
    <citation type="journal article" date="2019" name="Int. J. Syst. Evol. Microbiol.">
        <title>The Global Catalogue of Microorganisms (GCM) 10K type strain sequencing project: providing services to taxonomists for standard genome sequencing and annotation.</title>
        <authorList>
            <consortium name="The Broad Institute Genomics Platform"/>
            <consortium name="The Broad Institute Genome Sequencing Center for Infectious Disease"/>
            <person name="Wu L."/>
            <person name="Ma J."/>
        </authorList>
    </citation>
    <scope>NUCLEOTIDE SEQUENCE [LARGE SCALE GENOMIC DNA]</scope>
    <source>
        <strain evidence="6">CGMCC 1.10759</strain>
    </source>
</reference>
<gene>
    <name evidence="5" type="ORF">ACFPN2_26560</name>
</gene>
<evidence type="ECO:0000313" key="5">
    <source>
        <dbReference type="EMBL" id="MFC4312675.1"/>
    </source>
</evidence>
<dbReference type="Proteomes" id="UP001595904">
    <property type="component" value="Unassembled WGS sequence"/>
</dbReference>
<dbReference type="InterPro" id="IPR015590">
    <property type="entry name" value="Aldehyde_DH_dom"/>
</dbReference>
<dbReference type="Gene3D" id="3.40.605.10">
    <property type="entry name" value="Aldehyde Dehydrogenase, Chain A, domain 1"/>
    <property type="match status" value="1"/>
</dbReference>
<dbReference type="InterPro" id="IPR029510">
    <property type="entry name" value="Ald_DH_CS_GLU"/>
</dbReference>
<dbReference type="Pfam" id="PF00171">
    <property type="entry name" value="Aldedh"/>
    <property type="match status" value="1"/>
</dbReference>
<evidence type="ECO:0000256" key="3">
    <source>
        <dbReference type="RuleBase" id="RU003345"/>
    </source>
</evidence>
<dbReference type="PANTHER" id="PTHR11699">
    <property type="entry name" value="ALDEHYDE DEHYDROGENASE-RELATED"/>
    <property type="match status" value="1"/>
</dbReference>
<comment type="caution">
    <text evidence="5">The sequence shown here is derived from an EMBL/GenBank/DDBJ whole genome shotgun (WGS) entry which is preliminary data.</text>
</comment>
<dbReference type="Gene3D" id="3.40.309.10">
    <property type="entry name" value="Aldehyde Dehydrogenase, Chain A, domain 2"/>
    <property type="match status" value="1"/>
</dbReference>
<dbReference type="PROSITE" id="PS00687">
    <property type="entry name" value="ALDEHYDE_DEHYDR_GLU"/>
    <property type="match status" value="1"/>
</dbReference>
<name>A0ABV8T0T5_9GAMM</name>
<feature type="domain" description="Aldehyde dehydrogenase" evidence="4">
    <location>
        <begin position="38"/>
        <end position="495"/>
    </location>
</feature>
<evidence type="ECO:0000256" key="2">
    <source>
        <dbReference type="PROSITE-ProRule" id="PRU10007"/>
    </source>
</evidence>
<proteinExistence type="inferred from homology"/>
<evidence type="ECO:0000256" key="1">
    <source>
        <dbReference type="ARBA" id="ARBA00023002"/>
    </source>
</evidence>
<sequence length="502" mass="52723">MSTRAVGSLLQSSAARRFLEREHGLLVGDVRPGSITGERFETRNPATGQVIATVAKAGSQDIDRAVGVARVAFESNEWRGMSAAARARLLLRYADLLEQNMEELVELEVLDNGMPKGFAQWGVSASAAWLRHFAGMTSRVIGQNTSAVTSGDGARFHSYSALEPVGVVGLVIPWNGPIATFMIKVAPALAAGCTCIVKPAEDTPLTALRLGELVLEAGLPPGVLNVVTGFGDAGAALVAHPGVDKISFTGSTATGKHVLKSAADSIKRVTLELGGKSPCVVFDDADMDRAIPGAAMAIFANSGQVCFAGSRLYVQRRSFDRVVEGVANFAKSLKVGSGLDAENQIGPLISGKQLKRVADYIALGEHEGGKVVTGGRSVSGDGFFIEPTVFTNLTAGARMAREEIFGPVVVATPFDDFDEVVALANDTNYGLGAGIFTSSLDKAHTLASRLRAGNVWINCYGVTHPSMPFGGYKESGIGREMGDEGFKAFLESKAVYVALGNP</sequence>
<dbReference type="SUPFAM" id="SSF53720">
    <property type="entry name" value="ALDH-like"/>
    <property type="match status" value="1"/>
</dbReference>
<dbReference type="RefSeq" id="WP_380602276.1">
    <property type="nucleotide sequence ID" value="NZ_JBHSDU010000014.1"/>
</dbReference>
<dbReference type="InterPro" id="IPR016163">
    <property type="entry name" value="Ald_DH_C"/>
</dbReference>
<evidence type="ECO:0000313" key="6">
    <source>
        <dbReference type="Proteomes" id="UP001595904"/>
    </source>
</evidence>
<organism evidence="5 6">
    <name type="scientific">Steroidobacter flavus</name>
    <dbReference type="NCBI Taxonomy" id="1842136"/>
    <lineage>
        <taxon>Bacteria</taxon>
        <taxon>Pseudomonadati</taxon>
        <taxon>Pseudomonadota</taxon>
        <taxon>Gammaproteobacteria</taxon>
        <taxon>Steroidobacterales</taxon>
        <taxon>Steroidobacteraceae</taxon>
        <taxon>Steroidobacter</taxon>
    </lineage>
</organism>
<keyword evidence="6" id="KW-1185">Reference proteome</keyword>
<accession>A0ABV8T0T5</accession>
<protein>
    <submittedName>
        <fullName evidence="5">Aldehyde dehydrogenase family protein</fullName>
    </submittedName>
</protein>
<dbReference type="InterPro" id="IPR016162">
    <property type="entry name" value="Ald_DH_N"/>
</dbReference>
<keyword evidence="1 3" id="KW-0560">Oxidoreductase</keyword>
<comment type="similarity">
    <text evidence="3">Belongs to the aldehyde dehydrogenase family.</text>
</comment>
<dbReference type="EMBL" id="JBHSDU010000014">
    <property type="protein sequence ID" value="MFC4312675.1"/>
    <property type="molecule type" value="Genomic_DNA"/>
</dbReference>
<dbReference type="InterPro" id="IPR016161">
    <property type="entry name" value="Ald_DH/histidinol_DH"/>
</dbReference>
<feature type="active site" evidence="2">
    <location>
        <position position="272"/>
    </location>
</feature>